<feature type="region of interest" description="Disordered" evidence="2">
    <location>
        <begin position="1"/>
        <end position="32"/>
    </location>
</feature>
<dbReference type="Gene3D" id="6.10.250.370">
    <property type="match status" value="1"/>
</dbReference>
<name>A0A183BIN9_GLOPA</name>
<reference evidence="4" key="3">
    <citation type="submission" date="2016-06" db="UniProtKB">
        <authorList>
            <consortium name="WormBaseParasite"/>
        </authorList>
    </citation>
    <scope>IDENTIFICATION</scope>
</reference>
<organism evidence="3 4">
    <name type="scientific">Globodera pallida</name>
    <name type="common">Potato cyst nematode worm</name>
    <name type="synonym">Heterodera pallida</name>
    <dbReference type="NCBI Taxonomy" id="36090"/>
    <lineage>
        <taxon>Eukaryota</taxon>
        <taxon>Metazoa</taxon>
        <taxon>Ecdysozoa</taxon>
        <taxon>Nematoda</taxon>
        <taxon>Chromadorea</taxon>
        <taxon>Rhabditida</taxon>
        <taxon>Tylenchina</taxon>
        <taxon>Tylenchomorpha</taxon>
        <taxon>Tylenchoidea</taxon>
        <taxon>Heteroderidae</taxon>
        <taxon>Heteroderinae</taxon>
        <taxon>Globodera</taxon>
    </lineage>
</organism>
<dbReference type="AlphaFoldDB" id="A0A183BIN9"/>
<keyword evidence="3" id="KW-1185">Reference proteome</keyword>
<accession>A0A183BIN9</accession>
<dbReference type="SUPFAM" id="SSF47162">
    <property type="entry name" value="Apolipoprotein"/>
    <property type="match status" value="1"/>
</dbReference>
<feature type="coiled-coil region" evidence="1">
    <location>
        <begin position="32"/>
        <end position="67"/>
    </location>
</feature>
<dbReference type="Proteomes" id="UP000050741">
    <property type="component" value="Unassembled WGS sequence"/>
</dbReference>
<reference evidence="3" key="1">
    <citation type="submission" date="2013-12" db="EMBL/GenBank/DDBJ databases">
        <authorList>
            <person name="Aslett M."/>
        </authorList>
    </citation>
    <scope>NUCLEOTIDE SEQUENCE [LARGE SCALE GENOMIC DNA]</scope>
    <source>
        <strain evidence="3">Lindley</strain>
    </source>
</reference>
<evidence type="ECO:0000256" key="1">
    <source>
        <dbReference type="SAM" id="Coils"/>
    </source>
</evidence>
<sequence length="73" mass="8421">MKRTRTQSPSSTDAETDGMLKKQMDELGNSTKKELEKGMNQLKGEMIAKMEQYQKELKQNIDDLTQKTNGYTF</sequence>
<protein>
    <submittedName>
        <fullName evidence="4">Uncharacterized protein</fullName>
    </submittedName>
</protein>
<keyword evidence="1" id="KW-0175">Coiled coil</keyword>
<reference evidence="3" key="2">
    <citation type="submission" date="2014-05" db="EMBL/GenBank/DDBJ databases">
        <title>The genome and life-stage specific transcriptomes of Globodera pallida elucidate key aspects of plant parasitism by a cyst nematode.</title>
        <authorList>
            <person name="Cotton J.A."/>
            <person name="Lilley C.J."/>
            <person name="Jones L.M."/>
            <person name="Kikuchi T."/>
            <person name="Reid A.J."/>
            <person name="Thorpe P."/>
            <person name="Tsai I.J."/>
            <person name="Beasley H."/>
            <person name="Blok V."/>
            <person name="Cock P.J.A."/>
            <person name="Van den Akker S.E."/>
            <person name="Holroyd N."/>
            <person name="Hunt M."/>
            <person name="Mantelin S."/>
            <person name="Naghra H."/>
            <person name="Pain A."/>
            <person name="Palomares-Rius J.E."/>
            <person name="Zarowiecki M."/>
            <person name="Berriman M."/>
            <person name="Jones J.T."/>
            <person name="Urwin P.E."/>
        </authorList>
    </citation>
    <scope>NUCLEOTIDE SEQUENCE [LARGE SCALE GENOMIC DNA]</scope>
    <source>
        <strain evidence="3">Lindley</strain>
    </source>
</reference>
<feature type="compositionally biased region" description="Polar residues" evidence="2">
    <location>
        <begin position="1"/>
        <end position="13"/>
    </location>
</feature>
<dbReference type="WBParaSite" id="GPLIN_000046800">
    <property type="protein sequence ID" value="GPLIN_000046800"/>
    <property type="gene ID" value="GPLIN_000046800"/>
</dbReference>
<evidence type="ECO:0000313" key="3">
    <source>
        <dbReference type="Proteomes" id="UP000050741"/>
    </source>
</evidence>
<evidence type="ECO:0000313" key="4">
    <source>
        <dbReference type="WBParaSite" id="GPLIN_000046800"/>
    </source>
</evidence>
<feature type="compositionally biased region" description="Basic and acidic residues" evidence="2">
    <location>
        <begin position="18"/>
        <end position="32"/>
    </location>
</feature>
<evidence type="ECO:0000256" key="2">
    <source>
        <dbReference type="SAM" id="MobiDB-lite"/>
    </source>
</evidence>
<proteinExistence type="predicted"/>